<evidence type="ECO:0000313" key="3">
    <source>
        <dbReference type="Proteomes" id="UP000240883"/>
    </source>
</evidence>
<name>A0A2T2PCD5_CORCC</name>
<protein>
    <submittedName>
        <fullName evidence="2">Uncharacterized protein</fullName>
    </submittedName>
</protein>
<feature type="compositionally biased region" description="Low complexity" evidence="1">
    <location>
        <begin position="232"/>
        <end position="247"/>
    </location>
</feature>
<evidence type="ECO:0000313" key="2">
    <source>
        <dbReference type="EMBL" id="PSN75196.1"/>
    </source>
</evidence>
<dbReference type="Proteomes" id="UP000240883">
    <property type="component" value="Unassembled WGS sequence"/>
</dbReference>
<feature type="region of interest" description="Disordered" evidence="1">
    <location>
        <begin position="117"/>
        <end position="192"/>
    </location>
</feature>
<feature type="compositionally biased region" description="Basic and acidic residues" evidence="1">
    <location>
        <begin position="168"/>
        <end position="181"/>
    </location>
</feature>
<sequence>MALHSSTTPSPPCPQFASDLSEIFENWAIPDSEPHLLVPTLLLPPHNLHDWLSPLASSLLKLSRLSIGQRERAHSLLSTYANFRNRTRKGSNHKSFEEALEVEDIQEAIKSIECMRKGQAMQRPSLENAPSSSVSRKSSLDSVGEGRKRRLSHVDTEEISYSNKKPCKVTEDDSSMERKFSDTSPVSSETQHKLDFQLCAPSDIKYVPDQEERDKRAIVSPFGPYPLQPAHSNLSSSSSSANTSVESWARTPSPTTVCPPTHLHPKSPDPTLPSATEFPRSPISALLNLETSSLPPTCAIPKMPSSASPCAPMTDSLRLPPVSDLIQTSQEYLTPVSSSIARGYSCGDIPQRPGSLGVSMATPKRVGHPYTPSPSVNLQGQIRSGLQHPMMGSFSPMGSRDMGIRRLEMDLDKASLLLSQASHQLQVAEYRYRIAERHLEMAKR</sequence>
<gene>
    <name evidence="2" type="ORF">BS50DRAFT_643881</name>
</gene>
<reference evidence="2 3" key="1">
    <citation type="journal article" date="2018" name="Front. Microbiol.">
        <title>Genome-Wide Analysis of Corynespora cassiicola Leaf Fall Disease Putative Effectors.</title>
        <authorList>
            <person name="Lopez D."/>
            <person name="Ribeiro S."/>
            <person name="Label P."/>
            <person name="Fumanal B."/>
            <person name="Venisse J.S."/>
            <person name="Kohler A."/>
            <person name="de Oliveira R.R."/>
            <person name="Labutti K."/>
            <person name="Lipzen A."/>
            <person name="Lail K."/>
            <person name="Bauer D."/>
            <person name="Ohm R.A."/>
            <person name="Barry K.W."/>
            <person name="Spatafora J."/>
            <person name="Grigoriev I.V."/>
            <person name="Martin F.M."/>
            <person name="Pujade-Renaud V."/>
        </authorList>
    </citation>
    <scope>NUCLEOTIDE SEQUENCE [LARGE SCALE GENOMIC DNA]</scope>
    <source>
        <strain evidence="2 3">Philippines</strain>
    </source>
</reference>
<proteinExistence type="predicted"/>
<feature type="region of interest" description="Disordered" evidence="1">
    <location>
        <begin position="229"/>
        <end position="256"/>
    </location>
</feature>
<keyword evidence="3" id="KW-1185">Reference proteome</keyword>
<dbReference type="OrthoDB" id="3801260at2759"/>
<accession>A0A2T2PCD5</accession>
<dbReference type="STRING" id="1448308.A0A2T2PCD5"/>
<feature type="compositionally biased region" description="Low complexity" evidence="1">
    <location>
        <begin position="131"/>
        <end position="142"/>
    </location>
</feature>
<evidence type="ECO:0000256" key="1">
    <source>
        <dbReference type="SAM" id="MobiDB-lite"/>
    </source>
</evidence>
<dbReference type="AlphaFoldDB" id="A0A2T2PCD5"/>
<organism evidence="2 3">
    <name type="scientific">Corynespora cassiicola Philippines</name>
    <dbReference type="NCBI Taxonomy" id="1448308"/>
    <lineage>
        <taxon>Eukaryota</taxon>
        <taxon>Fungi</taxon>
        <taxon>Dikarya</taxon>
        <taxon>Ascomycota</taxon>
        <taxon>Pezizomycotina</taxon>
        <taxon>Dothideomycetes</taxon>
        <taxon>Pleosporomycetidae</taxon>
        <taxon>Pleosporales</taxon>
        <taxon>Corynesporascaceae</taxon>
        <taxon>Corynespora</taxon>
    </lineage>
</organism>
<dbReference type="EMBL" id="KZ678128">
    <property type="protein sequence ID" value="PSN75196.1"/>
    <property type="molecule type" value="Genomic_DNA"/>
</dbReference>